<evidence type="ECO:0000256" key="1">
    <source>
        <dbReference type="SAM" id="MobiDB-lite"/>
    </source>
</evidence>
<evidence type="ECO:0008006" key="5">
    <source>
        <dbReference type="Google" id="ProtNLM"/>
    </source>
</evidence>
<proteinExistence type="predicted"/>
<organism evidence="3 4">
    <name type="scientific">Corallococcus coralloides</name>
    <name type="common">Myxococcus coralloides</name>
    <dbReference type="NCBI Taxonomy" id="184914"/>
    <lineage>
        <taxon>Bacteria</taxon>
        <taxon>Pseudomonadati</taxon>
        <taxon>Myxococcota</taxon>
        <taxon>Myxococcia</taxon>
        <taxon>Myxococcales</taxon>
        <taxon>Cystobacterineae</taxon>
        <taxon>Myxococcaceae</taxon>
        <taxon>Corallococcus</taxon>
    </lineage>
</organism>
<feature type="compositionally biased region" description="Basic and acidic residues" evidence="1">
    <location>
        <begin position="257"/>
        <end position="270"/>
    </location>
</feature>
<reference evidence="3 4" key="1">
    <citation type="submission" date="2018-12" db="EMBL/GenBank/DDBJ databases">
        <title>Complete Genome Sequence of the Corallopyronin A producing Myxobacterium Corallococcus coralloides B035.</title>
        <authorList>
            <person name="Bouhired S.M."/>
            <person name="Rupp O."/>
            <person name="Blom J."/>
            <person name="Schaeberle T.F."/>
            <person name="Kehraus S."/>
            <person name="Schiefer A."/>
            <person name="Pfarr K."/>
            <person name="Goesmann A."/>
            <person name="Hoerauf A."/>
            <person name="Koenig G.M."/>
        </authorList>
    </citation>
    <scope>NUCLEOTIDE SEQUENCE [LARGE SCALE GENOMIC DNA]</scope>
    <source>
        <strain evidence="3 4">B035</strain>
    </source>
</reference>
<evidence type="ECO:0000313" key="4">
    <source>
        <dbReference type="Proteomes" id="UP000288758"/>
    </source>
</evidence>
<evidence type="ECO:0000256" key="2">
    <source>
        <dbReference type="SAM" id="SignalP"/>
    </source>
</evidence>
<dbReference type="AlphaFoldDB" id="A0A410RP61"/>
<gene>
    <name evidence="3" type="ORF">EJ065_2145</name>
</gene>
<keyword evidence="2" id="KW-0732">Signal</keyword>
<dbReference type="Proteomes" id="UP000288758">
    <property type="component" value="Chromosome"/>
</dbReference>
<feature type="chain" id="PRO_5019387551" description="Lipoprotein" evidence="2">
    <location>
        <begin position="23"/>
        <end position="270"/>
    </location>
</feature>
<feature type="region of interest" description="Disordered" evidence="1">
    <location>
        <begin position="248"/>
        <end position="270"/>
    </location>
</feature>
<accession>A0A410RP61</accession>
<dbReference type="EMBL" id="CP034669">
    <property type="protein sequence ID" value="QAT83729.1"/>
    <property type="molecule type" value="Genomic_DNA"/>
</dbReference>
<name>A0A410RP61_CORCK</name>
<protein>
    <recommendedName>
        <fullName evidence="5">Lipoprotein</fullName>
    </recommendedName>
</protein>
<evidence type="ECO:0000313" key="3">
    <source>
        <dbReference type="EMBL" id="QAT83729.1"/>
    </source>
</evidence>
<dbReference type="RefSeq" id="WP_128795823.1">
    <property type="nucleotide sequence ID" value="NZ_CP034669.1"/>
</dbReference>
<sequence length="270" mass="28917">MRPCILALCLLTLITGGSRAEAEDKPVALIWKGSKDKAQAEAQKAAWAPLEKLLERTGLTPPEGLPRLIESKTLPGLKPGFWVWLLGTCAAGEATPRLEQLKLLAPGTYGREVDVPEEQLACPQQDGASLKTRDETLKFPSGATLRVFTQDESEVPDEDGRGNTVFQTRFHFVLFGKGGEVLDTADTLGDESVDGVSGPSGPVSYRCELTRVEVSKKRGTLVLTRRCRAGAAECGSVVSADETITVTANDSSVSASEAERKNEVRADCGD</sequence>
<feature type="signal peptide" evidence="2">
    <location>
        <begin position="1"/>
        <end position="22"/>
    </location>
</feature>